<dbReference type="RefSeq" id="WP_163097050.1">
    <property type="nucleotide sequence ID" value="NZ_CP127523.1"/>
</dbReference>
<dbReference type="AlphaFoldDB" id="A0A845U517"/>
<evidence type="ECO:0008006" key="3">
    <source>
        <dbReference type="Google" id="ProtNLM"/>
    </source>
</evidence>
<feature type="transmembrane region" description="Helical" evidence="1">
    <location>
        <begin position="35"/>
        <end position="59"/>
    </location>
</feature>
<comment type="caution">
    <text evidence="2">The sequence shown here is derived from an EMBL/GenBank/DDBJ whole genome shotgun (WGS) entry which is preliminary data.</text>
</comment>
<dbReference type="PANTHER" id="PTHR34351">
    <property type="entry name" value="SLR1927 PROTEIN-RELATED"/>
    <property type="match status" value="1"/>
</dbReference>
<keyword evidence="1" id="KW-0812">Transmembrane</keyword>
<gene>
    <name evidence="2" type="ORF">GL267_04775</name>
</gene>
<keyword evidence="1" id="KW-1133">Transmembrane helix</keyword>
<feature type="transmembrane region" description="Helical" evidence="1">
    <location>
        <begin position="12"/>
        <end position="29"/>
    </location>
</feature>
<protein>
    <recommendedName>
        <fullName evidence="3">DUF58 domain-containing protein</fullName>
    </recommendedName>
</protein>
<dbReference type="EMBL" id="WNJL01000022">
    <property type="protein sequence ID" value="NDU41983.1"/>
    <property type="molecule type" value="Genomic_DNA"/>
</dbReference>
<dbReference type="PANTHER" id="PTHR34351:SF1">
    <property type="entry name" value="SLR1927 PROTEIN"/>
    <property type="match status" value="1"/>
</dbReference>
<evidence type="ECO:0000313" key="2">
    <source>
        <dbReference type="EMBL" id="NDU41983.1"/>
    </source>
</evidence>
<reference evidence="2" key="1">
    <citation type="submission" date="2019-11" db="EMBL/GenBank/DDBJ databases">
        <title>Acidithiobacillus ferrianus sp. nov.: a facultatively anaerobic and extremely acidophilic chemolithoautotroph.</title>
        <authorList>
            <person name="Norris P.R."/>
            <person name="Falagan C."/>
            <person name="Moya-Beltran A."/>
            <person name="Castro M."/>
            <person name="Quatrini R."/>
            <person name="Johnson D.B."/>
        </authorList>
    </citation>
    <scope>NUCLEOTIDE SEQUENCE [LARGE SCALE GENOMIC DNA]</scope>
    <source>
        <strain evidence="2">MG</strain>
    </source>
</reference>
<evidence type="ECO:0000256" key="1">
    <source>
        <dbReference type="SAM" id="Phobius"/>
    </source>
</evidence>
<proteinExistence type="predicted"/>
<accession>A0A845U517</accession>
<organism evidence="2">
    <name type="scientific">Acidithiobacillus ferrianus</name>
    <dbReference type="NCBI Taxonomy" id="2678518"/>
    <lineage>
        <taxon>Bacteria</taxon>
        <taxon>Pseudomonadati</taxon>
        <taxon>Pseudomonadota</taxon>
        <taxon>Acidithiobacillia</taxon>
        <taxon>Acidithiobacillales</taxon>
        <taxon>Acidithiobacillaceae</taxon>
        <taxon>Acidithiobacillus</taxon>
    </lineage>
</organism>
<sequence>MSRHRREVHLSRSGKVFVGLTLALGFAAVNTGNNVLFLLVSMLLAIMVLSGFAALGNLWRVRAALLPGQMFTAEEPGDLLLRLSNPRPWPLWLLELRLGAARRTLIRVGARQETLVALPWRPEVRGQPPLPPLRMGSGFPFAFVWRGMELQPEPADRPWVAPAAGACAVAPADLGYQEASDGAPGGHGDFLWVRERLSGEGLGAVIWRRVNWSLGTRGELHLPVREREQAAQRRIVLDWEDAALRQWTVEQRLRHFRGALDTALTQGWAWRLRMPAGVAAGRGRSGMDRALLLLAQQPPLPAIPAAGYARAGWFSRRRGAP</sequence>
<keyword evidence="1" id="KW-0472">Membrane</keyword>
<name>A0A845U517_9PROT</name>